<proteinExistence type="predicted"/>
<dbReference type="RefSeq" id="WP_125047282.1">
    <property type="nucleotide sequence ID" value="NZ_BHZC01000001.1"/>
</dbReference>
<protein>
    <submittedName>
        <fullName evidence="1">Uncharacterized protein</fullName>
    </submittedName>
</protein>
<organism evidence="1 2">
    <name type="scientific">Streptomyces chrestomyceticus JCM 4735</name>
    <dbReference type="NCBI Taxonomy" id="1306181"/>
    <lineage>
        <taxon>Bacteria</taxon>
        <taxon>Bacillati</taxon>
        <taxon>Actinomycetota</taxon>
        <taxon>Actinomycetes</taxon>
        <taxon>Kitasatosporales</taxon>
        <taxon>Streptomycetaceae</taxon>
        <taxon>Streptomyces</taxon>
    </lineage>
</organism>
<evidence type="ECO:0000313" key="2">
    <source>
        <dbReference type="Proteomes" id="UP000287830"/>
    </source>
</evidence>
<dbReference type="GeneID" id="95624549"/>
<name>A0A7U9L039_9ACTN</name>
<evidence type="ECO:0000313" key="1">
    <source>
        <dbReference type="EMBL" id="GCD37967.1"/>
    </source>
</evidence>
<dbReference type="AlphaFoldDB" id="A0A7U9L039"/>
<reference evidence="1 2" key="1">
    <citation type="submission" date="2018-11" db="EMBL/GenBank/DDBJ databases">
        <title>Whole genome sequence of Streptomyces chrestomyceticus NBRC 13444(T).</title>
        <authorList>
            <person name="Komaki H."/>
            <person name="Tamura T."/>
        </authorList>
    </citation>
    <scope>NUCLEOTIDE SEQUENCE [LARGE SCALE GENOMIC DNA]</scope>
    <source>
        <strain evidence="1 2">NBRC 13444</strain>
    </source>
</reference>
<dbReference type="EMBL" id="BHZC01000001">
    <property type="protein sequence ID" value="GCD37967.1"/>
    <property type="molecule type" value="Genomic_DNA"/>
</dbReference>
<comment type="caution">
    <text evidence="1">The sequence shown here is derived from an EMBL/GenBank/DDBJ whole genome shotgun (WGS) entry which is preliminary data.</text>
</comment>
<dbReference type="Proteomes" id="UP000287830">
    <property type="component" value="Unassembled WGS sequence"/>
</dbReference>
<accession>A0A7U9L039</accession>
<sequence>MSDSKKFYDERFQAAKAAVADGDIDKAGDIICHAMTESADALTGLAELAKAGERARDDG</sequence>
<gene>
    <name evidence="1" type="ORF">OEIGOIKO_05777</name>
</gene>